<comment type="caution">
    <text evidence="2">The sequence shown here is derived from an EMBL/GenBank/DDBJ whole genome shotgun (WGS) entry which is preliminary data.</text>
</comment>
<dbReference type="EMBL" id="BGZK01000044">
    <property type="protein sequence ID" value="GBP11115.1"/>
    <property type="molecule type" value="Genomic_DNA"/>
</dbReference>
<organism evidence="2 3">
    <name type="scientific">Eumeta variegata</name>
    <name type="common">Bagworm moth</name>
    <name type="synonym">Eumeta japonica</name>
    <dbReference type="NCBI Taxonomy" id="151549"/>
    <lineage>
        <taxon>Eukaryota</taxon>
        <taxon>Metazoa</taxon>
        <taxon>Ecdysozoa</taxon>
        <taxon>Arthropoda</taxon>
        <taxon>Hexapoda</taxon>
        <taxon>Insecta</taxon>
        <taxon>Pterygota</taxon>
        <taxon>Neoptera</taxon>
        <taxon>Endopterygota</taxon>
        <taxon>Lepidoptera</taxon>
        <taxon>Glossata</taxon>
        <taxon>Ditrysia</taxon>
        <taxon>Tineoidea</taxon>
        <taxon>Psychidae</taxon>
        <taxon>Oiketicinae</taxon>
        <taxon>Eumeta</taxon>
    </lineage>
</organism>
<keyword evidence="3" id="KW-1185">Reference proteome</keyword>
<dbReference type="Pfam" id="PF13843">
    <property type="entry name" value="DDE_Tnp_1_7"/>
    <property type="match status" value="1"/>
</dbReference>
<evidence type="ECO:0000259" key="1">
    <source>
        <dbReference type="Pfam" id="PF13843"/>
    </source>
</evidence>
<name>A0A4C1TAC7_EUMVA</name>
<feature type="domain" description="PiggyBac transposable element-derived protein" evidence="1">
    <location>
        <begin position="1"/>
        <end position="80"/>
    </location>
</feature>
<dbReference type="AlphaFoldDB" id="A0A4C1TAC7"/>
<sequence length="102" mass="11525">MTLTEPIHGTNRNLTCDNWFTSISVAKELLEKKVTIVGALRKNKKEIPPPFLEVKDCNNNTAKFAFSNELTLLFYCPPKSEHKKVVVMPSTLHLTADLDPKN</sequence>
<evidence type="ECO:0000313" key="3">
    <source>
        <dbReference type="Proteomes" id="UP000299102"/>
    </source>
</evidence>
<reference evidence="2 3" key="1">
    <citation type="journal article" date="2019" name="Commun. Biol.">
        <title>The bagworm genome reveals a unique fibroin gene that provides high tensile strength.</title>
        <authorList>
            <person name="Kono N."/>
            <person name="Nakamura H."/>
            <person name="Ohtoshi R."/>
            <person name="Tomita M."/>
            <person name="Numata K."/>
            <person name="Arakawa K."/>
        </authorList>
    </citation>
    <scope>NUCLEOTIDE SEQUENCE [LARGE SCALE GENOMIC DNA]</scope>
</reference>
<dbReference type="PANTHER" id="PTHR46599:SF6">
    <property type="entry name" value="DUAL SPECIFICITY PHOSPHATASE 26"/>
    <property type="match status" value="1"/>
</dbReference>
<proteinExistence type="predicted"/>
<gene>
    <name evidence="2" type="ORF">EVAR_79772_1</name>
</gene>
<dbReference type="InterPro" id="IPR029526">
    <property type="entry name" value="PGBD"/>
</dbReference>
<dbReference type="STRING" id="151549.A0A4C1TAC7"/>
<dbReference type="PANTHER" id="PTHR46599">
    <property type="entry name" value="PIGGYBAC TRANSPOSABLE ELEMENT-DERIVED PROTEIN 4"/>
    <property type="match status" value="1"/>
</dbReference>
<dbReference type="OrthoDB" id="7340869at2759"/>
<protein>
    <recommendedName>
        <fullName evidence="1">PiggyBac transposable element-derived protein domain-containing protein</fullName>
    </recommendedName>
</protein>
<accession>A0A4C1TAC7</accession>
<dbReference type="Proteomes" id="UP000299102">
    <property type="component" value="Unassembled WGS sequence"/>
</dbReference>
<evidence type="ECO:0000313" key="2">
    <source>
        <dbReference type="EMBL" id="GBP11115.1"/>
    </source>
</evidence>